<evidence type="ECO:0000313" key="1">
    <source>
        <dbReference type="EMBL" id="KIZ04990.1"/>
    </source>
</evidence>
<dbReference type="AlphaFoldDB" id="A0A0D2MQS9"/>
<sequence>MERVEWVRGNALEPRTYQHLLPGAVGAISCVGGFGNTQQMIQVNGTANAAAIATAKAAGVPRFAYVSAHVPAIPGFEYVMEGYVKGKRQAEEELFREYPEGGVALRPWVIYGERAISSSVRLPLHLLFGPVDQLLRRLPNARQLAGTPLAGPLFLPPVPVQAVARAAVAAATDPLVPPGVMDVWEIAKYGDN</sequence>
<dbReference type="Gene3D" id="3.40.50.720">
    <property type="entry name" value="NAD(P)-binding Rossmann-like Domain"/>
    <property type="match status" value="1"/>
</dbReference>
<organism evidence="1 2">
    <name type="scientific">Monoraphidium neglectum</name>
    <dbReference type="NCBI Taxonomy" id="145388"/>
    <lineage>
        <taxon>Eukaryota</taxon>
        <taxon>Viridiplantae</taxon>
        <taxon>Chlorophyta</taxon>
        <taxon>core chlorophytes</taxon>
        <taxon>Chlorophyceae</taxon>
        <taxon>CS clade</taxon>
        <taxon>Sphaeropleales</taxon>
        <taxon>Selenastraceae</taxon>
        <taxon>Monoraphidium</taxon>
    </lineage>
</organism>
<dbReference type="PANTHER" id="PTHR12126:SF16">
    <property type="entry name" value="MIOREX COMPLEX COMPONENT 2"/>
    <property type="match status" value="1"/>
</dbReference>
<dbReference type="GO" id="GO:0044877">
    <property type="term" value="F:protein-containing complex binding"/>
    <property type="evidence" value="ECO:0007669"/>
    <property type="project" value="TreeGrafter"/>
</dbReference>
<dbReference type="GeneID" id="25735843"/>
<dbReference type="Proteomes" id="UP000054498">
    <property type="component" value="Unassembled WGS sequence"/>
</dbReference>
<proteinExistence type="predicted"/>
<evidence type="ECO:0000313" key="2">
    <source>
        <dbReference type="Proteomes" id="UP000054498"/>
    </source>
</evidence>
<evidence type="ECO:0008006" key="3">
    <source>
        <dbReference type="Google" id="ProtNLM"/>
    </source>
</evidence>
<dbReference type="EMBL" id="KK100574">
    <property type="protein sequence ID" value="KIZ04990.1"/>
    <property type="molecule type" value="Genomic_DNA"/>
</dbReference>
<dbReference type="RefSeq" id="XP_013904009.1">
    <property type="nucleotide sequence ID" value="XM_014048555.1"/>
</dbReference>
<accession>A0A0D2MQS9</accession>
<dbReference type="InterPro" id="IPR051207">
    <property type="entry name" value="ComplexI_NDUFA9_subunit"/>
</dbReference>
<dbReference type="InterPro" id="IPR036291">
    <property type="entry name" value="NAD(P)-bd_dom_sf"/>
</dbReference>
<dbReference type="KEGG" id="mng:MNEG_2965"/>
<dbReference type="STRING" id="145388.A0A0D2MQS9"/>
<gene>
    <name evidence="1" type="ORF">MNEG_2965</name>
</gene>
<dbReference type="PROSITE" id="PS51257">
    <property type="entry name" value="PROKAR_LIPOPROTEIN"/>
    <property type="match status" value="1"/>
</dbReference>
<keyword evidence="2" id="KW-1185">Reference proteome</keyword>
<dbReference type="SUPFAM" id="SSF51735">
    <property type="entry name" value="NAD(P)-binding Rossmann-fold domains"/>
    <property type="match status" value="1"/>
</dbReference>
<reference evidence="1 2" key="1">
    <citation type="journal article" date="2013" name="BMC Genomics">
        <title>Reconstruction of the lipid metabolism for the microalga Monoraphidium neglectum from its genome sequence reveals characteristics suitable for biofuel production.</title>
        <authorList>
            <person name="Bogen C."/>
            <person name="Al-Dilaimi A."/>
            <person name="Albersmeier A."/>
            <person name="Wichmann J."/>
            <person name="Grundmann M."/>
            <person name="Rupp O."/>
            <person name="Lauersen K.J."/>
            <person name="Blifernez-Klassen O."/>
            <person name="Kalinowski J."/>
            <person name="Goesmann A."/>
            <person name="Mussgnug J.H."/>
            <person name="Kruse O."/>
        </authorList>
    </citation>
    <scope>NUCLEOTIDE SEQUENCE [LARGE SCALE GENOMIC DNA]</scope>
    <source>
        <strain evidence="1 2">SAG 48.87</strain>
    </source>
</reference>
<protein>
    <recommendedName>
        <fullName evidence="3">NAD(P)-binding domain-containing protein</fullName>
    </recommendedName>
</protein>
<dbReference type="GO" id="GO:0005739">
    <property type="term" value="C:mitochondrion"/>
    <property type="evidence" value="ECO:0007669"/>
    <property type="project" value="TreeGrafter"/>
</dbReference>
<name>A0A0D2MQS9_9CHLO</name>
<dbReference type="PANTHER" id="PTHR12126">
    <property type="entry name" value="NADH-UBIQUINONE OXIDOREDUCTASE 39 KDA SUBUNIT-RELATED"/>
    <property type="match status" value="1"/>
</dbReference>
<dbReference type="OrthoDB" id="276721at2759"/>